<dbReference type="InterPro" id="IPR052093">
    <property type="entry name" value="HR_Repair_Mediator"/>
</dbReference>
<dbReference type="PANTHER" id="PTHR46239">
    <property type="entry name" value="DNA REPAIR PROTEIN RAD51 HOMOLOG 3 RAD51C"/>
    <property type="match status" value="1"/>
</dbReference>
<dbReference type="SUPFAM" id="SSF52540">
    <property type="entry name" value="P-loop containing nucleoside triphosphate hydrolases"/>
    <property type="match status" value="1"/>
</dbReference>
<proteinExistence type="predicted"/>
<keyword evidence="6" id="KW-0539">Nucleus</keyword>
<dbReference type="AlphaFoldDB" id="A0A2P4YX46"/>
<feature type="domain" description="RecA family profile 1" evidence="8">
    <location>
        <begin position="17"/>
        <end position="212"/>
    </location>
</feature>
<dbReference type="InterPro" id="IPR003593">
    <property type="entry name" value="AAA+_ATPase"/>
</dbReference>
<evidence type="ECO:0000256" key="2">
    <source>
        <dbReference type="ARBA" id="ARBA00022741"/>
    </source>
</evidence>
<comment type="caution">
    <text evidence="9">The sequence shown here is derived from an EMBL/GenBank/DDBJ whole genome shotgun (WGS) entry which is preliminary data.</text>
</comment>
<keyword evidence="5" id="KW-0234">DNA repair</keyword>
<evidence type="ECO:0000256" key="6">
    <source>
        <dbReference type="ARBA" id="ARBA00023242"/>
    </source>
</evidence>
<organism evidence="9 10">
    <name type="scientific">Cryptosporidium meleagridis</name>
    <dbReference type="NCBI Taxonomy" id="93969"/>
    <lineage>
        <taxon>Eukaryota</taxon>
        <taxon>Sar</taxon>
        <taxon>Alveolata</taxon>
        <taxon>Apicomplexa</taxon>
        <taxon>Conoidasida</taxon>
        <taxon>Coccidia</taxon>
        <taxon>Eucoccidiorida</taxon>
        <taxon>Eimeriorina</taxon>
        <taxon>Cryptosporidiidae</taxon>
        <taxon>Cryptosporidium</taxon>
    </lineage>
</organism>
<dbReference type="Proteomes" id="UP000236928">
    <property type="component" value="Unassembled WGS sequence"/>
</dbReference>
<keyword evidence="2" id="KW-0547">Nucleotide-binding</keyword>
<evidence type="ECO:0000256" key="7">
    <source>
        <dbReference type="ARBA" id="ARBA00040674"/>
    </source>
</evidence>
<evidence type="ECO:0000313" key="9">
    <source>
        <dbReference type="EMBL" id="POM82390.1"/>
    </source>
</evidence>
<dbReference type="GO" id="GO:0005524">
    <property type="term" value="F:ATP binding"/>
    <property type="evidence" value="ECO:0007669"/>
    <property type="project" value="UniProtKB-KW"/>
</dbReference>
<dbReference type="InterPro" id="IPR013632">
    <property type="entry name" value="Rad51_C"/>
</dbReference>
<dbReference type="EMBL" id="JIBK01000003">
    <property type="protein sequence ID" value="POM82390.1"/>
    <property type="molecule type" value="Genomic_DNA"/>
</dbReference>
<reference evidence="9 10" key="1">
    <citation type="submission" date="2014-04" db="EMBL/GenBank/DDBJ databases">
        <title>Comparative Genomics of Cryptosporidium Species.</title>
        <authorList>
            <person name="Silva J.C."/>
            <person name="Su Q."/>
            <person name="Chalmers R."/>
            <person name="Chibucos M.C."/>
            <person name="Elwin K."/>
            <person name="Godinez A."/>
            <person name="Guo F."/>
            <person name="Huynh K."/>
            <person name="Orvis J."/>
            <person name="Ott S."/>
            <person name="Sadzewicz L."/>
            <person name="Sengamalay N."/>
            <person name="Shetty A."/>
            <person name="Sun M."/>
            <person name="Tallon L."/>
            <person name="Xiao L."/>
            <person name="Zhang H."/>
            <person name="Fraser C.M."/>
            <person name="Zhu G."/>
            <person name="Kissinger J."/>
            <person name="Widmer G."/>
        </authorList>
    </citation>
    <scope>NUCLEOTIDE SEQUENCE [LARGE SCALE GENOMIC DNA]</scope>
    <source>
        <strain evidence="9 10">UKMEL1</strain>
    </source>
</reference>
<dbReference type="GO" id="GO:0033065">
    <property type="term" value="C:Rad51C-XRCC3 complex"/>
    <property type="evidence" value="ECO:0007669"/>
    <property type="project" value="TreeGrafter"/>
</dbReference>
<dbReference type="OrthoDB" id="342627at2759"/>
<evidence type="ECO:0000256" key="3">
    <source>
        <dbReference type="ARBA" id="ARBA00022763"/>
    </source>
</evidence>
<keyword evidence="10" id="KW-1185">Reference proteome</keyword>
<name>A0A2P4YX46_9CRYT</name>
<keyword evidence="3" id="KW-0227">DNA damage</keyword>
<dbReference type="Gene3D" id="3.40.50.300">
    <property type="entry name" value="P-loop containing nucleotide triphosphate hydrolases"/>
    <property type="match status" value="1"/>
</dbReference>
<keyword evidence="4" id="KW-0067">ATP-binding</keyword>
<dbReference type="PROSITE" id="PS50162">
    <property type="entry name" value="RECA_2"/>
    <property type="match status" value="1"/>
</dbReference>
<protein>
    <recommendedName>
        <fullName evidence="7">DNA repair protein RAD51 homolog 3</fullName>
    </recommendedName>
</protein>
<evidence type="ECO:0000313" key="10">
    <source>
        <dbReference type="Proteomes" id="UP000236928"/>
    </source>
</evidence>
<dbReference type="GO" id="GO:0033063">
    <property type="term" value="C:Rad51B-Rad51C-Rad51D-XRCC2 complex"/>
    <property type="evidence" value="ECO:0007669"/>
    <property type="project" value="TreeGrafter"/>
</dbReference>
<dbReference type="GO" id="GO:0140664">
    <property type="term" value="F:ATP-dependent DNA damage sensor activity"/>
    <property type="evidence" value="ECO:0007669"/>
    <property type="project" value="InterPro"/>
</dbReference>
<dbReference type="VEuPathDB" id="CryptoDB:CmeUKMEL1_02155"/>
<sequence>MIKGISALELLHRETASTNRIKTLCGTLDKMLCGGIIIGKGIIELCGVPGSGKTLLCKILALNIQIPKSIGGPGLNAIYIDSEGGFSNNRLREISKSTLSYINERKEIEDITCENLIKNIKYMRIFDLEELINVLALLPSICMNNNIGIIIIDSISMLIRICNISKYYVYIVLNTSFLDNQPYRLKMQQKIAKTLENMSKEYSLSIIVTNHMTNKYFDDRKNKDQFSNITRKKNLEPSLGLSWNSLICERLILKREKDLKADSEALNTISVTNSFGEVAFFKVNYS</sequence>
<evidence type="ECO:0000259" key="8">
    <source>
        <dbReference type="PROSITE" id="PS50162"/>
    </source>
</evidence>
<gene>
    <name evidence="9" type="ORF">CmeUKMEL1_02155</name>
</gene>
<comment type="subcellular location">
    <subcellularLocation>
        <location evidence="1">Nucleus</location>
    </subcellularLocation>
</comment>
<dbReference type="GO" id="GO:0000707">
    <property type="term" value="P:meiotic DNA recombinase assembly"/>
    <property type="evidence" value="ECO:0007669"/>
    <property type="project" value="TreeGrafter"/>
</dbReference>
<evidence type="ECO:0000256" key="1">
    <source>
        <dbReference type="ARBA" id="ARBA00004123"/>
    </source>
</evidence>
<dbReference type="GO" id="GO:0005657">
    <property type="term" value="C:replication fork"/>
    <property type="evidence" value="ECO:0007669"/>
    <property type="project" value="TreeGrafter"/>
</dbReference>
<evidence type="ECO:0000256" key="5">
    <source>
        <dbReference type="ARBA" id="ARBA00023204"/>
    </source>
</evidence>
<dbReference type="InterPro" id="IPR027417">
    <property type="entry name" value="P-loop_NTPase"/>
</dbReference>
<evidence type="ECO:0000256" key="4">
    <source>
        <dbReference type="ARBA" id="ARBA00022840"/>
    </source>
</evidence>
<dbReference type="PANTHER" id="PTHR46239:SF1">
    <property type="entry name" value="DNA REPAIR PROTEIN RAD51 HOMOLOG 3"/>
    <property type="match status" value="1"/>
</dbReference>
<dbReference type="InterPro" id="IPR020588">
    <property type="entry name" value="RecA_ATP-bd"/>
</dbReference>
<dbReference type="SMART" id="SM00382">
    <property type="entry name" value="AAA"/>
    <property type="match status" value="1"/>
</dbReference>
<dbReference type="Pfam" id="PF08423">
    <property type="entry name" value="Rad51"/>
    <property type="match status" value="1"/>
</dbReference>
<dbReference type="GO" id="GO:0007131">
    <property type="term" value="P:reciprocal meiotic recombination"/>
    <property type="evidence" value="ECO:0007669"/>
    <property type="project" value="TreeGrafter"/>
</dbReference>
<dbReference type="GO" id="GO:0000400">
    <property type="term" value="F:four-way junction DNA binding"/>
    <property type="evidence" value="ECO:0007669"/>
    <property type="project" value="TreeGrafter"/>
</dbReference>
<dbReference type="GO" id="GO:0008821">
    <property type="term" value="F:crossover junction DNA endonuclease activity"/>
    <property type="evidence" value="ECO:0007669"/>
    <property type="project" value="TreeGrafter"/>
</dbReference>
<accession>A0A2P4YX46</accession>